<protein>
    <submittedName>
        <fullName evidence="2">Uncharacterized protein</fullName>
    </submittedName>
</protein>
<name>A0AAN7C7Y3_9PEZI</name>
<accession>A0AAN7C7Y3</accession>
<dbReference type="Proteomes" id="UP001303760">
    <property type="component" value="Unassembled WGS sequence"/>
</dbReference>
<organism evidence="2 3">
    <name type="scientific">Achaetomium macrosporum</name>
    <dbReference type="NCBI Taxonomy" id="79813"/>
    <lineage>
        <taxon>Eukaryota</taxon>
        <taxon>Fungi</taxon>
        <taxon>Dikarya</taxon>
        <taxon>Ascomycota</taxon>
        <taxon>Pezizomycotina</taxon>
        <taxon>Sordariomycetes</taxon>
        <taxon>Sordariomycetidae</taxon>
        <taxon>Sordariales</taxon>
        <taxon>Chaetomiaceae</taxon>
        <taxon>Achaetomium</taxon>
    </lineage>
</organism>
<proteinExistence type="predicted"/>
<comment type="caution">
    <text evidence="2">The sequence shown here is derived from an EMBL/GenBank/DDBJ whole genome shotgun (WGS) entry which is preliminary data.</text>
</comment>
<gene>
    <name evidence="2" type="ORF">C8A03DRAFT_16507</name>
</gene>
<dbReference type="AlphaFoldDB" id="A0AAN7C7Y3"/>
<feature type="region of interest" description="Disordered" evidence="1">
    <location>
        <begin position="1"/>
        <end position="32"/>
    </location>
</feature>
<reference evidence="2" key="1">
    <citation type="journal article" date="2023" name="Mol. Phylogenet. Evol.">
        <title>Genome-scale phylogeny and comparative genomics of the fungal order Sordariales.</title>
        <authorList>
            <person name="Hensen N."/>
            <person name="Bonometti L."/>
            <person name="Westerberg I."/>
            <person name="Brannstrom I.O."/>
            <person name="Guillou S."/>
            <person name="Cros-Aarteil S."/>
            <person name="Calhoun S."/>
            <person name="Haridas S."/>
            <person name="Kuo A."/>
            <person name="Mondo S."/>
            <person name="Pangilinan J."/>
            <person name="Riley R."/>
            <person name="LaButti K."/>
            <person name="Andreopoulos B."/>
            <person name="Lipzen A."/>
            <person name="Chen C."/>
            <person name="Yan M."/>
            <person name="Daum C."/>
            <person name="Ng V."/>
            <person name="Clum A."/>
            <person name="Steindorff A."/>
            <person name="Ohm R.A."/>
            <person name="Martin F."/>
            <person name="Silar P."/>
            <person name="Natvig D.O."/>
            <person name="Lalanne C."/>
            <person name="Gautier V."/>
            <person name="Ament-Velasquez S.L."/>
            <person name="Kruys A."/>
            <person name="Hutchinson M.I."/>
            <person name="Powell A.J."/>
            <person name="Barry K."/>
            <person name="Miller A.N."/>
            <person name="Grigoriev I.V."/>
            <person name="Debuchy R."/>
            <person name="Gladieux P."/>
            <person name="Hiltunen Thoren M."/>
            <person name="Johannesson H."/>
        </authorList>
    </citation>
    <scope>NUCLEOTIDE SEQUENCE</scope>
    <source>
        <strain evidence="2">CBS 532.94</strain>
    </source>
</reference>
<evidence type="ECO:0000313" key="3">
    <source>
        <dbReference type="Proteomes" id="UP001303760"/>
    </source>
</evidence>
<evidence type="ECO:0000313" key="2">
    <source>
        <dbReference type="EMBL" id="KAK4236910.1"/>
    </source>
</evidence>
<sequence>MATSDARTSRNEHSSAQDNANSTPAAHPANKFIPATKDAKRLYWALTGPLSTSIFVMPEPFYDPNAPLEPYVRGGSSGADASELHPVSQSPLTEPKIRSATVSVDVLDDWEKLWGETHDGHWDGPDDEWEAEGSQVRFGMIPGEDPEYEGFPGQEHLRRCCGVDRPLDKAAKLVVGATGEFLTVHDFVSAVHPWLLGLRDDILAAYGDAVAGKPLPPGTKLMVSHPKPGSLMVMPEERWKANRKKHPLHDRLAAMTWLCEPLTYSGAGQTGS</sequence>
<reference evidence="2" key="2">
    <citation type="submission" date="2023-05" db="EMBL/GenBank/DDBJ databases">
        <authorList>
            <consortium name="Lawrence Berkeley National Laboratory"/>
            <person name="Steindorff A."/>
            <person name="Hensen N."/>
            <person name="Bonometti L."/>
            <person name="Westerberg I."/>
            <person name="Brannstrom I.O."/>
            <person name="Guillou S."/>
            <person name="Cros-Aarteil S."/>
            <person name="Calhoun S."/>
            <person name="Haridas S."/>
            <person name="Kuo A."/>
            <person name="Mondo S."/>
            <person name="Pangilinan J."/>
            <person name="Riley R."/>
            <person name="Labutti K."/>
            <person name="Andreopoulos B."/>
            <person name="Lipzen A."/>
            <person name="Chen C."/>
            <person name="Yanf M."/>
            <person name="Daum C."/>
            <person name="Ng V."/>
            <person name="Clum A."/>
            <person name="Ohm R."/>
            <person name="Martin F."/>
            <person name="Silar P."/>
            <person name="Natvig D."/>
            <person name="Lalanne C."/>
            <person name="Gautier V."/>
            <person name="Ament-Velasquez S.L."/>
            <person name="Kruys A."/>
            <person name="Hutchinson M.I."/>
            <person name="Powell A.J."/>
            <person name="Barry K."/>
            <person name="Miller A.N."/>
            <person name="Grigoriev I.V."/>
            <person name="Debuchy R."/>
            <person name="Gladieux P."/>
            <person name="Thoren M.H."/>
            <person name="Johannesson H."/>
        </authorList>
    </citation>
    <scope>NUCLEOTIDE SEQUENCE</scope>
    <source>
        <strain evidence="2">CBS 532.94</strain>
    </source>
</reference>
<keyword evidence="3" id="KW-1185">Reference proteome</keyword>
<feature type="region of interest" description="Disordered" evidence="1">
    <location>
        <begin position="72"/>
        <end position="94"/>
    </location>
</feature>
<dbReference type="EMBL" id="MU860166">
    <property type="protein sequence ID" value="KAK4236910.1"/>
    <property type="molecule type" value="Genomic_DNA"/>
</dbReference>
<evidence type="ECO:0000256" key="1">
    <source>
        <dbReference type="SAM" id="MobiDB-lite"/>
    </source>
</evidence>